<dbReference type="SMART" id="SM00382">
    <property type="entry name" value="AAA"/>
    <property type="match status" value="1"/>
</dbReference>
<dbReference type="InterPro" id="IPR003439">
    <property type="entry name" value="ABC_transporter-like_ATP-bd"/>
</dbReference>
<dbReference type="Gene3D" id="3.40.50.300">
    <property type="entry name" value="P-loop containing nucleotide triphosphate hydrolases"/>
    <property type="match status" value="1"/>
</dbReference>
<dbReference type="PANTHER" id="PTHR43158">
    <property type="entry name" value="SKFA PEPTIDE EXPORT ATP-BINDING PROTEIN SKFE"/>
    <property type="match status" value="1"/>
</dbReference>
<evidence type="ECO:0000313" key="5">
    <source>
        <dbReference type="Proteomes" id="UP000199427"/>
    </source>
</evidence>
<reference evidence="4 5" key="1">
    <citation type="submission" date="2016-10" db="EMBL/GenBank/DDBJ databases">
        <authorList>
            <person name="de Groot N.N."/>
        </authorList>
    </citation>
    <scope>NUCLEOTIDE SEQUENCE [LARGE SCALE GENOMIC DNA]</scope>
    <source>
        <strain evidence="4 5">DSM 21633</strain>
    </source>
</reference>
<dbReference type="STRING" id="571933.SAMN05216362_12212"/>
<dbReference type="RefSeq" id="WP_091773958.1">
    <property type="nucleotide sequence ID" value="NZ_FOES01000022.1"/>
</dbReference>
<dbReference type="InterPro" id="IPR027417">
    <property type="entry name" value="P-loop_NTPase"/>
</dbReference>
<dbReference type="Proteomes" id="UP000199427">
    <property type="component" value="Unassembled WGS sequence"/>
</dbReference>
<sequence>MIRVSGVSKKIHNKMILEDIRFSVQKGTVTGVIGRNGAGKTTLLRLIAGILQPSKGEITVDDQDVFIQPQIKQQVVFVPDSTDALKTYTIKEIIRFYQQIYHTFDQDYFYELLERFNFHKDGKIKSFSKGQKALFSLILAFSTKSQYILLDEPTDGLDVIVKKQILQLIAEVVSEREVSVLISSHRLDELEKLADHIVVLKGGKVDSEFDMEHLKDQYRKLQVAFQDGMPSSLREHVHILSETGRVAVVLVPQDDQDSIDMIHQANPILFEDLALTLEDIFVAKLGGDLYVS</sequence>
<gene>
    <name evidence="4" type="ORF">SAMN05216362_12212</name>
</gene>
<evidence type="ECO:0000313" key="4">
    <source>
        <dbReference type="EMBL" id="SEQ67964.1"/>
    </source>
</evidence>
<dbReference type="SUPFAM" id="SSF52540">
    <property type="entry name" value="P-loop containing nucleoside triphosphate hydrolases"/>
    <property type="match status" value="1"/>
</dbReference>
<dbReference type="GO" id="GO:0005524">
    <property type="term" value="F:ATP binding"/>
    <property type="evidence" value="ECO:0007669"/>
    <property type="project" value="UniProtKB-KW"/>
</dbReference>
<dbReference type="AlphaFoldDB" id="A0A1H9I072"/>
<dbReference type="CDD" id="cd03230">
    <property type="entry name" value="ABC_DR_subfamily_A"/>
    <property type="match status" value="1"/>
</dbReference>
<name>A0A1H9I072_9BACI</name>
<protein>
    <submittedName>
        <fullName evidence="4">ABC-2 type transport system ATP-binding protein</fullName>
    </submittedName>
</protein>
<dbReference type="InterPro" id="IPR017871">
    <property type="entry name" value="ABC_transporter-like_CS"/>
</dbReference>
<evidence type="ECO:0000256" key="2">
    <source>
        <dbReference type="ARBA" id="ARBA00022840"/>
    </source>
</evidence>
<keyword evidence="5" id="KW-1185">Reference proteome</keyword>
<dbReference type="PROSITE" id="PS00211">
    <property type="entry name" value="ABC_TRANSPORTER_1"/>
    <property type="match status" value="1"/>
</dbReference>
<dbReference type="InterPro" id="IPR003593">
    <property type="entry name" value="AAA+_ATPase"/>
</dbReference>
<keyword evidence="2 4" id="KW-0067">ATP-binding</keyword>
<organism evidence="4 5">
    <name type="scientific">Piscibacillus halophilus</name>
    <dbReference type="NCBI Taxonomy" id="571933"/>
    <lineage>
        <taxon>Bacteria</taxon>
        <taxon>Bacillati</taxon>
        <taxon>Bacillota</taxon>
        <taxon>Bacilli</taxon>
        <taxon>Bacillales</taxon>
        <taxon>Bacillaceae</taxon>
        <taxon>Piscibacillus</taxon>
    </lineage>
</organism>
<accession>A0A1H9I072</accession>
<dbReference type="OrthoDB" id="9804819at2"/>
<evidence type="ECO:0000256" key="1">
    <source>
        <dbReference type="ARBA" id="ARBA00022741"/>
    </source>
</evidence>
<dbReference type="PROSITE" id="PS50893">
    <property type="entry name" value="ABC_TRANSPORTER_2"/>
    <property type="match status" value="1"/>
</dbReference>
<dbReference type="EMBL" id="FOES01000022">
    <property type="protein sequence ID" value="SEQ67964.1"/>
    <property type="molecule type" value="Genomic_DNA"/>
</dbReference>
<dbReference type="PANTHER" id="PTHR43158:SF10">
    <property type="entry name" value="ABC TRANSPORTER ATP-BINDING PROTEIN YTRB"/>
    <property type="match status" value="1"/>
</dbReference>
<feature type="domain" description="ABC transporter" evidence="3">
    <location>
        <begin position="2"/>
        <end position="227"/>
    </location>
</feature>
<proteinExistence type="predicted"/>
<evidence type="ECO:0000259" key="3">
    <source>
        <dbReference type="PROSITE" id="PS50893"/>
    </source>
</evidence>
<keyword evidence="1" id="KW-0547">Nucleotide-binding</keyword>
<dbReference type="Pfam" id="PF00005">
    <property type="entry name" value="ABC_tran"/>
    <property type="match status" value="1"/>
</dbReference>
<dbReference type="GO" id="GO:0016887">
    <property type="term" value="F:ATP hydrolysis activity"/>
    <property type="evidence" value="ECO:0007669"/>
    <property type="project" value="InterPro"/>
</dbReference>